<accession>A0ABN2VQC9</accession>
<comment type="caution">
    <text evidence="3">The sequence shown here is derived from an EMBL/GenBank/DDBJ whole genome shotgun (WGS) entry which is preliminary data.</text>
</comment>
<dbReference type="Pfam" id="PF07859">
    <property type="entry name" value="Abhydrolase_3"/>
    <property type="match status" value="1"/>
</dbReference>
<dbReference type="Gene3D" id="3.40.50.1820">
    <property type="entry name" value="alpha/beta hydrolase"/>
    <property type="match status" value="1"/>
</dbReference>
<feature type="domain" description="Alpha/beta hydrolase fold-3" evidence="2">
    <location>
        <begin position="100"/>
        <end position="253"/>
    </location>
</feature>
<dbReference type="SUPFAM" id="SSF53474">
    <property type="entry name" value="alpha/beta-Hydrolases"/>
    <property type="match status" value="1"/>
</dbReference>
<dbReference type="PANTHER" id="PTHR48081">
    <property type="entry name" value="AB HYDROLASE SUPERFAMILY PROTEIN C4A8.06C"/>
    <property type="match status" value="1"/>
</dbReference>
<dbReference type="RefSeq" id="WP_344323155.1">
    <property type="nucleotide sequence ID" value="NZ_BAAAPY010000001.1"/>
</dbReference>
<proteinExistence type="predicted"/>
<keyword evidence="1" id="KW-0378">Hydrolase</keyword>
<organism evidence="3 4">
    <name type="scientific">Aeromicrobium halocynthiae</name>
    <dbReference type="NCBI Taxonomy" id="560557"/>
    <lineage>
        <taxon>Bacteria</taxon>
        <taxon>Bacillati</taxon>
        <taxon>Actinomycetota</taxon>
        <taxon>Actinomycetes</taxon>
        <taxon>Propionibacteriales</taxon>
        <taxon>Nocardioidaceae</taxon>
        <taxon>Aeromicrobium</taxon>
    </lineage>
</organism>
<evidence type="ECO:0000259" key="2">
    <source>
        <dbReference type="Pfam" id="PF07859"/>
    </source>
</evidence>
<dbReference type="PANTHER" id="PTHR48081:SF8">
    <property type="entry name" value="ALPHA_BETA HYDROLASE FOLD-3 DOMAIN-CONTAINING PROTEIN-RELATED"/>
    <property type="match status" value="1"/>
</dbReference>
<keyword evidence="4" id="KW-1185">Reference proteome</keyword>
<evidence type="ECO:0000256" key="1">
    <source>
        <dbReference type="ARBA" id="ARBA00022801"/>
    </source>
</evidence>
<protein>
    <recommendedName>
        <fullName evidence="2">Alpha/beta hydrolase fold-3 domain-containing protein</fullName>
    </recommendedName>
</protein>
<gene>
    <name evidence="3" type="ORF">GCM10009821_01660</name>
</gene>
<dbReference type="InterPro" id="IPR013094">
    <property type="entry name" value="AB_hydrolase_3"/>
</dbReference>
<dbReference type="EMBL" id="BAAAPY010000001">
    <property type="protein sequence ID" value="GAA2069127.1"/>
    <property type="molecule type" value="Genomic_DNA"/>
</dbReference>
<dbReference type="Proteomes" id="UP001501480">
    <property type="component" value="Unassembled WGS sequence"/>
</dbReference>
<dbReference type="InterPro" id="IPR050300">
    <property type="entry name" value="GDXG_lipolytic_enzyme"/>
</dbReference>
<evidence type="ECO:0000313" key="3">
    <source>
        <dbReference type="EMBL" id="GAA2069127.1"/>
    </source>
</evidence>
<dbReference type="InterPro" id="IPR029058">
    <property type="entry name" value="AB_hydrolase_fold"/>
</dbReference>
<sequence length="294" mass="31826">MRLLRRWVDTVLVLAVAAAVVLLRRAMRLRAVHPDLRQPALLVAVPFRRWSLPVVRRVLVLSTPVVDGVVHHEALGPATPDGHRPRLEVHRPRSPDPDLASAVLLWLHDGGPGQVDPGRLVVAGASAGGGLAASLVHHLHDHGPVRPALQALVYPMLDDRTLPGSAARVPRPVWSSRSNWFGWQSLLGLEPGGDRSPEAAVPARRADLSSLPPTWIGVGDVDLFHDECVRHADRLVAAGVRTELVVAHGLYHGADAAKGDRVTLTREFRAAFHAAVRAALTEGPQRAARRRVRG</sequence>
<reference evidence="3 4" key="1">
    <citation type="journal article" date="2019" name="Int. J. Syst. Evol. Microbiol.">
        <title>The Global Catalogue of Microorganisms (GCM) 10K type strain sequencing project: providing services to taxonomists for standard genome sequencing and annotation.</title>
        <authorList>
            <consortium name="The Broad Institute Genomics Platform"/>
            <consortium name="The Broad Institute Genome Sequencing Center for Infectious Disease"/>
            <person name="Wu L."/>
            <person name="Ma J."/>
        </authorList>
    </citation>
    <scope>NUCLEOTIDE SEQUENCE [LARGE SCALE GENOMIC DNA]</scope>
    <source>
        <strain evidence="3 4">JCM 15749</strain>
    </source>
</reference>
<evidence type="ECO:0000313" key="4">
    <source>
        <dbReference type="Proteomes" id="UP001501480"/>
    </source>
</evidence>
<name>A0ABN2VQC9_9ACTN</name>